<dbReference type="EMBL" id="CP034752">
    <property type="protein sequence ID" value="QBH97206.1"/>
    <property type="molecule type" value="Genomic_DNA"/>
</dbReference>
<dbReference type="KEGG" id="prag:EKN56_12855"/>
<dbReference type="InterPro" id="IPR021960">
    <property type="entry name" value="DUF3577"/>
</dbReference>
<sequence length="170" mass="18682">MTTKLTSYFDLHTTGIGYVNRLREVTPKKGSSFTACTISAMRGESNAVEYTYIDVRVYNQDAANLLWQYKDALDNKQRVTISFRIGDLYAETFEYKNGERKGEIGISLKGRLIAITSISVNGESVYRAIYNPTSELPKANVVSSDTNVSISAGCIESTINASSKPLNAVA</sequence>
<dbReference type="AlphaFoldDB" id="A0A411WM28"/>
<dbReference type="OrthoDB" id="6402776at2"/>
<reference evidence="1 2" key="1">
    <citation type="submission" date="2019-03" db="EMBL/GenBank/DDBJ databases">
        <title>Pragia sp. nov. isolated from the gut tract of Carduelis flavirostris.</title>
        <authorList>
            <person name="Ge Y."/>
        </authorList>
    </citation>
    <scope>NUCLEOTIDE SEQUENCE [LARGE SCALE GENOMIC DNA]</scope>
    <source>
        <strain evidence="1 2">CF-458</strain>
    </source>
</reference>
<name>A0A411WM28_9GAMM</name>
<dbReference type="Pfam" id="PF12101">
    <property type="entry name" value="DUF3577"/>
    <property type="match status" value="1"/>
</dbReference>
<accession>A0A411WM28</accession>
<organism evidence="1 2">
    <name type="scientific">Limnobaculum zhutongyuii</name>
    <dbReference type="NCBI Taxonomy" id="2498113"/>
    <lineage>
        <taxon>Bacteria</taxon>
        <taxon>Pseudomonadati</taxon>
        <taxon>Pseudomonadota</taxon>
        <taxon>Gammaproteobacteria</taxon>
        <taxon>Enterobacterales</taxon>
        <taxon>Budviciaceae</taxon>
        <taxon>Limnobaculum</taxon>
    </lineage>
</organism>
<protein>
    <submittedName>
        <fullName evidence="1">DUF3577 domain-containing protein</fullName>
    </submittedName>
</protein>
<dbReference type="RefSeq" id="WP_112872064.1">
    <property type="nucleotide sequence ID" value="NZ_CP034752.1"/>
</dbReference>
<keyword evidence="2" id="KW-1185">Reference proteome</keyword>
<evidence type="ECO:0000313" key="2">
    <source>
        <dbReference type="Proteomes" id="UP000293154"/>
    </source>
</evidence>
<gene>
    <name evidence="1" type="ORF">EKN56_12855</name>
</gene>
<dbReference type="Proteomes" id="UP000293154">
    <property type="component" value="Chromosome"/>
</dbReference>
<proteinExistence type="predicted"/>
<evidence type="ECO:0000313" key="1">
    <source>
        <dbReference type="EMBL" id="QBH97206.1"/>
    </source>
</evidence>